<dbReference type="NCBIfam" id="TIGR00632">
    <property type="entry name" value="vsr"/>
    <property type="match status" value="1"/>
</dbReference>
<dbReference type="Pfam" id="PF03852">
    <property type="entry name" value="Vsr"/>
    <property type="match status" value="1"/>
</dbReference>
<dbReference type="CDD" id="cd00221">
    <property type="entry name" value="Vsr"/>
    <property type="match status" value="1"/>
</dbReference>
<evidence type="ECO:0000313" key="7">
    <source>
        <dbReference type="EMBL" id="KKT59370.1"/>
    </source>
</evidence>
<dbReference type="InterPro" id="IPR011335">
    <property type="entry name" value="Restrct_endonuc-II-like"/>
</dbReference>
<evidence type="ECO:0000256" key="4">
    <source>
        <dbReference type="ARBA" id="ARBA00022801"/>
    </source>
</evidence>
<comment type="similarity">
    <text evidence="6">Belongs to the vsr family.</text>
</comment>
<dbReference type="Gene3D" id="3.40.960.10">
    <property type="entry name" value="VSR Endonuclease"/>
    <property type="match status" value="1"/>
</dbReference>
<dbReference type="PIRSF" id="PIRSF018267">
    <property type="entry name" value="VSR_endonuc"/>
    <property type="match status" value="1"/>
</dbReference>
<keyword evidence="5 6" id="KW-0234">DNA repair</keyword>
<gene>
    <name evidence="7" type="ORF">UW53_C0014G0004</name>
</gene>
<protein>
    <recommendedName>
        <fullName evidence="6">Very short patch repair endonuclease</fullName>
        <ecNumber evidence="6">3.1.-.-</ecNumber>
    </recommendedName>
</protein>
<sequence>MTKWLWRGTVSKLIMDTVSRKKRSETMKAIKSSDTLLEKSFRRILTKAGYKYKKNIARLAGKPDIVFPKQRVVIFLDSCFWHGCRRHCRFPNSNRVYWKNKIGRNKKRDKIVNRLYKNKEWKLLRFWEHKIKKNPEKIIAKLKSALE</sequence>
<proteinExistence type="inferred from homology"/>
<keyword evidence="2 6" id="KW-0255">Endonuclease</keyword>
<keyword evidence="1 6" id="KW-0540">Nuclease</keyword>
<reference evidence="7 8" key="1">
    <citation type="journal article" date="2015" name="Nature">
        <title>rRNA introns, odd ribosomes, and small enigmatic genomes across a large radiation of phyla.</title>
        <authorList>
            <person name="Brown C.T."/>
            <person name="Hug L.A."/>
            <person name="Thomas B.C."/>
            <person name="Sharon I."/>
            <person name="Castelle C.J."/>
            <person name="Singh A."/>
            <person name="Wilkins M.J."/>
            <person name="Williams K.H."/>
            <person name="Banfield J.F."/>
        </authorList>
    </citation>
    <scope>NUCLEOTIDE SEQUENCE [LARGE SCALE GENOMIC DNA]</scope>
</reference>
<keyword evidence="3 6" id="KW-0227">DNA damage</keyword>
<evidence type="ECO:0000313" key="8">
    <source>
        <dbReference type="Proteomes" id="UP000034087"/>
    </source>
</evidence>
<dbReference type="SUPFAM" id="SSF52980">
    <property type="entry name" value="Restriction endonuclease-like"/>
    <property type="match status" value="1"/>
</dbReference>
<dbReference type="EC" id="3.1.-.-" evidence="6"/>
<organism evidence="7 8">
    <name type="scientific">Candidatus Giovannonibacteria bacterium GW2011_GWA1_44_25</name>
    <dbReference type="NCBI Taxonomy" id="1618645"/>
    <lineage>
        <taxon>Bacteria</taxon>
        <taxon>Candidatus Giovannoniibacteriota</taxon>
    </lineage>
</organism>
<dbReference type="GO" id="GO:0004519">
    <property type="term" value="F:endonuclease activity"/>
    <property type="evidence" value="ECO:0007669"/>
    <property type="project" value="UniProtKB-KW"/>
</dbReference>
<evidence type="ECO:0000256" key="1">
    <source>
        <dbReference type="ARBA" id="ARBA00022722"/>
    </source>
</evidence>
<dbReference type="InterPro" id="IPR004603">
    <property type="entry name" value="DNA_mismatch_endonuc_vsr"/>
</dbReference>
<dbReference type="EMBL" id="LCIR01000014">
    <property type="protein sequence ID" value="KKT59370.1"/>
    <property type="molecule type" value="Genomic_DNA"/>
</dbReference>
<accession>A0A0G1IJM9</accession>
<comment type="function">
    <text evidence="6">May nick specific sequences that contain T:G mispairs resulting from m5C-deamination.</text>
</comment>
<name>A0A0G1IJM9_9BACT</name>
<dbReference type="GO" id="GO:0016787">
    <property type="term" value="F:hydrolase activity"/>
    <property type="evidence" value="ECO:0007669"/>
    <property type="project" value="UniProtKB-KW"/>
</dbReference>
<dbReference type="AlphaFoldDB" id="A0A0G1IJM9"/>
<dbReference type="GO" id="GO:0006298">
    <property type="term" value="P:mismatch repair"/>
    <property type="evidence" value="ECO:0007669"/>
    <property type="project" value="UniProtKB-UniRule"/>
</dbReference>
<comment type="caution">
    <text evidence="7">The sequence shown here is derived from an EMBL/GenBank/DDBJ whole genome shotgun (WGS) entry which is preliminary data.</text>
</comment>
<evidence type="ECO:0000256" key="3">
    <source>
        <dbReference type="ARBA" id="ARBA00022763"/>
    </source>
</evidence>
<keyword evidence="4 6" id="KW-0378">Hydrolase</keyword>
<evidence type="ECO:0000256" key="5">
    <source>
        <dbReference type="ARBA" id="ARBA00023204"/>
    </source>
</evidence>
<dbReference type="Proteomes" id="UP000034087">
    <property type="component" value="Unassembled WGS sequence"/>
</dbReference>
<evidence type="ECO:0000256" key="2">
    <source>
        <dbReference type="ARBA" id="ARBA00022759"/>
    </source>
</evidence>
<evidence type="ECO:0000256" key="6">
    <source>
        <dbReference type="PIRNR" id="PIRNR018267"/>
    </source>
</evidence>